<evidence type="ECO:0000313" key="2">
    <source>
        <dbReference type="Proteomes" id="UP001152795"/>
    </source>
</evidence>
<reference evidence="1" key="1">
    <citation type="submission" date="2020-04" db="EMBL/GenBank/DDBJ databases">
        <authorList>
            <person name="Alioto T."/>
            <person name="Alioto T."/>
            <person name="Gomez Garrido J."/>
        </authorList>
    </citation>
    <scope>NUCLEOTIDE SEQUENCE</scope>
    <source>
        <strain evidence="1">A484AB</strain>
    </source>
</reference>
<name>A0A6S7IVN2_PARCT</name>
<dbReference type="AlphaFoldDB" id="A0A6S7IVN2"/>
<accession>A0A6S7IVN2</accession>
<dbReference type="Proteomes" id="UP001152795">
    <property type="component" value="Unassembled WGS sequence"/>
</dbReference>
<dbReference type="Pfam" id="PF11175">
    <property type="entry name" value="DUF2961"/>
    <property type="match status" value="1"/>
</dbReference>
<dbReference type="InterPro" id="IPR021345">
    <property type="entry name" value="DUF2961"/>
</dbReference>
<dbReference type="EMBL" id="CACRXK020005315">
    <property type="protein sequence ID" value="CAB4005788.1"/>
    <property type="molecule type" value="Genomic_DNA"/>
</dbReference>
<keyword evidence="2" id="KW-1185">Reference proteome</keyword>
<sequence length="672" mass="76685">MRMIDNGHAGASKVCSVMNMTPPPRPKSFKKSSHVIAKHAKTVAKKSMKAAAKEVDGSDVFTSSVVTDRTYPFQEPLIRPNRRNFYKAGYYLTFPIPYTKSLRIVLKWNGTSELNDDELWNMTTNCKKNKKGCPIVLFHSVIANKLVHGAKVKSSFEDYFSEESTKPKTKLLKRVTTTVSEMVKSPEIYGPGMRSGCKLTCQKVLSGSEVEIYNVRNTAKVIQSLLFRVYDIKQGKLVSSENWKRVLITMTWDGKDAQVKEIPLAGIFSVGLDYLREVQSLTAGFKNTTCDIQGHRATEIALRDWLAFLLYEMPFWKSAKITVGIPAGHQSAIICTQVSTKELSLDKYHPRLTGYFSAQLNQQGFDYLHHKTMFHLQKQWGHVVAINFFLRNLMIASTHELDIIIEIDETDLPVYPGSGLEDFFHYLHDFQPYRNTSSVFNGNPYYQRRGRFRIYRCFRHMLFDPILFTTGIRIYLESQMNRENVRTIRKFLPTSSSFNQTILPDSLLTVVLFYGSKGSGGITTDSITYGEWNRSLALEFQFSPQNIHSFPVYTMFENEPGVMVNRTVVSLKPGQQVTHTFKIARNNVGVILRKEYRTIVPNQKADVKVDGEDAGLWFSPQRALTEAFSLRIHDYLLPPEKTARKDSINVVLTAITRWEIISIKVVSVMLTN</sequence>
<evidence type="ECO:0000313" key="1">
    <source>
        <dbReference type="EMBL" id="CAB4005788.1"/>
    </source>
</evidence>
<gene>
    <name evidence="1" type="ORF">PACLA_8A070463</name>
</gene>
<protein>
    <submittedName>
        <fullName evidence="1">Uncharacterized protein</fullName>
    </submittedName>
</protein>
<comment type="caution">
    <text evidence="1">The sequence shown here is derived from an EMBL/GenBank/DDBJ whole genome shotgun (WGS) entry which is preliminary data.</text>
</comment>
<dbReference type="OrthoDB" id="6279361at2759"/>
<proteinExistence type="predicted"/>
<dbReference type="Gene3D" id="2.60.120.1390">
    <property type="match status" value="2"/>
</dbReference>
<organism evidence="1 2">
    <name type="scientific">Paramuricea clavata</name>
    <name type="common">Red gorgonian</name>
    <name type="synonym">Violescent sea-whip</name>
    <dbReference type="NCBI Taxonomy" id="317549"/>
    <lineage>
        <taxon>Eukaryota</taxon>
        <taxon>Metazoa</taxon>
        <taxon>Cnidaria</taxon>
        <taxon>Anthozoa</taxon>
        <taxon>Octocorallia</taxon>
        <taxon>Malacalcyonacea</taxon>
        <taxon>Plexauridae</taxon>
        <taxon>Paramuricea</taxon>
    </lineage>
</organism>